<proteinExistence type="predicted"/>
<accession>A0ABW5LZ00</accession>
<protein>
    <submittedName>
        <fullName evidence="3">Mut7-C RNAse domain-containing protein</fullName>
    </submittedName>
</protein>
<organism evidence="3 4">
    <name type="scientific">Spirosoma soli</name>
    <dbReference type="NCBI Taxonomy" id="1770529"/>
    <lineage>
        <taxon>Bacteria</taxon>
        <taxon>Pseudomonadati</taxon>
        <taxon>Bacteroidota</taxon>
        <taxon>Cytophagia</taxon>
        <taxon>Cytophagales</taxon>
        <taxon>Cytophagaceae</taxon>
        <taxon>Spirosoma</taxon>
    </lineage>
</organism>
<dbReference type="RefSeq" id="WP_381518604.1">
    <property type="nucleotide sequence ID" value="NZ_JBHULN010000001.1"/>
</dbReference>
<feature type="domain" description="Ubiquitin Mut7-C" evidence="2">
    <location>
        <begin position="1"/>
        <end position="80"/>
    </location>
</feature>
<feature type="domain" description="Mut7-C RNAse" evidence="1">
    <location>
        <begin position="97"/>
        <end position="239"/>
    </location>
</feature>
<evidence type="ECO:0000313" key="3">
    <source>
        <dbReference type="EMBL" id="MFD2569494.1"/>
    </source>
</evidence>
<sequence length="249" mass="28790">MITANFRFYSTLNDLLPAHRQNVSFTHTFGARVSVKDVIESLGVPHPEVGLLLVNSESADFSYILRDADVVSVYPTFTELDASTVSRVQPPSLVTVRFVLDVHLGTLATYLRMLGFDTLYRNDYGDEELARISHTDTRVLLTRDRGLLMRNLVVYGYFLRNTDPQKQLIETIQRFSLDAQIQPFQRCLACNGLLAPVAKDAVIDQLPPNVRERHEQFWRCQQCKRVYWEGTHYQRMQTFVEEVRERLSM</sequence>
<dbReference type="InterPro" id="IPR016155">
    <property type="entry name" value="Mopterin_synth/thiamin_S_b"/>
</dbReference>
<dbReference type="EMBL" id="JBHULN010000001">
    <property type="protein sequence ID" value="MFD2569494.1"/>
    <property type="molecule type" value="Genomic_DNA"/>
</dbReference>
<evidence type="ECO:0000259" key="1">
    <source>
        <dbReference type="Pfam" id="PF01927"/>
    </source>
</evidence>
<name>A0ABW5LZ00_9BACT</name>
<dbReference type="PANTHER" id="PTHR39081:SF1">
    <property type="entry name" value="MUT7-C RNASE DOMAIN-CONTAINING PROTEIN"/>
    <property type="match status" value="1"/>
</dbReference>
<evidence type="ECO:0000313" key="4">
    <source>
        <dbReference type="Proteomes" id="UP001597469"/>
    </source>
</evidence>
<keyword evidence="4" id="KW-1185">Reference proteome</keyword>
<dbReference type="SUPFAM" id="SSF54285">
    <property type="entry name" value="MoaD/ThiS"/>
    <property type="match status" value="1"/>
</dbReference>
<comment type="caution">
    <text evidence="3">The sequence shown here is derived from an EMBL/GenBank/DDBJ whole genome shotgun (WGS) entry which is preliminary data.</text>
</comment>
<dbReference type="InterPro" id="IPR027798">
    <property type="entry name" value="Ub_Mut7C"/>
</dbReference>
<dbReference type="Proteomes" id="UP001597469">
    <property type="component" value="Unassembled WGS sequence"/>
</dbReference>
<dbReference type="PANTHER" id="PTHR39081">
    <property type="entry name" value="MUT7-C DOMAIN-CONTAINING PROTEIN"/>
    <property type="match status" value="1"/>
</dbReference>
<dbReference type="Pfam" id="PF14451">
    <property type="entry name" value="Ub-Mut7C"/>
    <property type="match status" value="1"/>
</dbReference>
<reference evidence="4" key="1">
    <citation type="journal article" date="2019" name="Int. J. Syst. Evol. Microbiol.">
        <title>The Global Catalogue of Microorganisms (GCM) 10K type strain sequencing project: providing services to taxonomists for standard genome sequencing and annotation.</title>
        <authorList>
            <consortium name="The Broad Institute Genomics Platform"/>
            <consortium name="The Broad Institute Genome Sequencing Center for Infectious Disease"/>
            <person name="Wu L."/>
            <person name="Ma J."/>
        </authorList>
    </citation>
    <scope>NUCLEOTIDE SEQUENCE [LARGE SCALE GENOMIC DNA]</scope>
    <source>
        <strain evidence="4">KCTC 42805</strain>
    </source>
</reference>
<dbReference type="Pfam" id="PF01927">
    <property type="entry name" value="Mut7-C"/>
    <property type="match status" value="1"/>
</dbReference>
<evidence type="ECO:0000259" key="2">
    <source>
        <dbReference type="Pfam" id="PF14451"/>
    </source>
</evidence>
<gene>
    <name evidence="3" type="ORF">ACFSUS_02555</name>
</gene>
<dbReference type="InterPro" id="IPR002782">
    <property type="entry name" value="Mut7-C_RNAse_dom"/>
</dbReference>